<dbReference type="AlphaFoldDB" id="A0AAQ3MZN5"/>
<accession>A0AAQ3MZN5</accession>
<feature type="region of interest" description="Disordered" evidence="1">
    <location>
        <begin position="216"/>
        <end position="257"/>
    </location>
</feature>
<feature type="region of interest" description="Disordered" evidence="1">
    <location>
        <begin position="124"/>
        <end position="149"/>
    </location>
</feature>
<dbReference type="Proteomes" id="UP001374535">
    <property type="component" value="Chromosome 8"/>
</dbReference>
<keyword evidence="3" id="KW-1185">Reference proteome</keyword>
<dbReference type="PANTHER" id="PTHR36373">
    <property type="entry name" value="EXPRESSED PROTEIN"/>
    <property type="match status" value="1"/>
</dbReference>
<evidence type="ECO:0000313" key="3">
    <source>
        <dbReference type="Proteomes" id="UP001374535"/>
    </source>
</evidence>
<dbReference type="EMBL" id="CP144693">
    <property type="protein sequence ID" value="WVY99889.1"/>
    <property type="molecule type" value="Genomic_DNA"/>
</dbReference>
<feature type="region of interest" description="Disordered" evidence="1">
    <location>
        <begin position="309"/>
        <end position="331"/>
    </location>
</feature>
<name>A0AAQ3MZN5_VIGMU</name>
<reference evidence="2 3" key="1">
    <citation type="journal article" date="2023" name="Life. Sci Alliance">
        <title>Evolutionary insights into 3D genome organization and epigenetic landscape of Vigna mungo.</title>
        <authorList>
            <person name="Junaid A."/>
            <person name="Singh B."/>
            <person name="Bhatia S."/>
        </authorList>
    </citation>
    <scope>NUCLEOTIDE SEQUENCE [LARGE SCALE GENOMIC DNA]</scope>
    <source>
        <strain evidence="2">Urdbean</strain>
    </source>
</reference>
<organism evidence="2 3">
    <name type="scientific">Vigna mungo</name>
    <name type="common">Black gram</name>
    <name type="synonym">Phaseolus mungo</name>
    <dbReference type="NCBI Taxonomy" id="3915"/>
    <lineage>
        <taxon>Eukaryota</taxon>
        <taxon>Viridiplantae</taxon>
        <taxon>Streptophyta</taxon>
        <taxon>Embryophyta</taxon>
        <taxon>Tracheophyta</taxon>
        <taxon>Spermatophyta</taxon>
        <taxon>Magnoliopsida</taxon>
        <taxon>eudicotyledons</taxon>
        <taxon>Gunneridae</taxon>
        <taxon>Pentapetalae</taxon>
        <taxon>rosids</taxon>
        <taxon>fabids</taxon>
        <taxon>Fabales</taxon>
        <taxon>Fabaceae</taxon>
        <taxon>Papilionoideae</taxon>
        <taxon>50 kb inversion clade</taxon>
        <taxon>NPAAA clade</taxon>
        <taxon>indigoferoid/millettioid clade</taxon>
        <taxon>Phaseoleae</taxon>
        <taxon>Vigna</taxon>
    </lineage>
</organism>
<feature type="compositionally biased region" description="Basic and acidic residues" evidence="1">
    <location>
        <begin position="216"/>
        <end position="238"/>
    </location>
</feature>
<dbReference type="PANTHER" id="PTHR36373:SF1">
    <property type="entry name" value="EXPRESSED PROTEIN"/>
    <property type="match status" value="1"/>
</dbReference>
<feature type="compositionally biased region" description="Polar residues" evidence="1">
    <location>
        <begin position="134"/>
        <end position="149"/>
    </location>
</feature>
<evidence type="ECO:0000256" key="1">
    <source>
        <dbReference type="SAM" id="MobiDB-lite"/>
    </source>
</evidence>
<gene>
    <name evidence="2" type="ORF">V8G54_025959</name>
</gene>
<protein>
    <submittedName>
        <fullName evidence="2">Uncharacterized protein</fullName>
    </submittedName>
</protein>
<proteinExistence type="predicted"/>
<sequence length="390" mass="44450">MEPAKIDWKRLEWNFVEDELFEHINAPKWVDFLALDHSVNDHADEAWFCKPDDACGANLKTCLTNLVGFADCRHPKTAKDFLRSVTPPSKKGFSPGCVSENLPFSDKNRRDVKIKRRMPAVSSASPKAGKFRFNQDSENQDPNVFTPPTSKINLMKEAIKSSEEKKNLVDDTFEDHKVPSLRSTLSAKNLFAGRPILNQITEFCNELKKLAIRARERENAENPTPKESEAKESEEVVEKTPCSVQPLVQSDKKETERKPLLEVSKAERLEGMCVKGKQQRKKRTDEAENTPVTIDLENIKHKREESLQQIRTNPPSPQCFSAARGFNKSTPSKAYKSRLMERGILEEIELKKENVKESPAEKMRSNTIVDGRETKALDMFWFLKPCTLSS</sequence>
<evidence type="ECO:0000313" key="2">
    <source>
        <dbReference type="EMBL" id="WVY99889.1"/>
    </source>
</evidence>